<evidence type="ECO:0000256" key="7">
    <source>
        <dbReference type="ARBA" id="ARBA00022989"/>
    </source>
</evidence>
<dbReference type="PANTHER" id="PTHR22914">
    <property type="entry name" value="CHITIN SYNTHASE"/>
    <property type="match status" value="1"/>
</dbReference>
<dbReference type="GO" id="GO:0071555">
    <property type="term" value="P:cell wall organization"/>
    <property type="evidence" value="ECO:0007669"/>
    <property type="project" value="UniProtKB-KW"/>
</dbReference>
<dbReference type="GO" id="GO:0006031">
    <property type="term" value="P:chitin biosynthetic process"/>
    <property type="evidence" value="ECO:0007669"/>
    <property type="project" value="TreeGrafter"/>
</dbReference>
<feature type="transmembrane region" description="Helical" evidence="11">
    <location>
        <begin position="509"/>
        <end position="531"/>
    </location>
</feature>
<feature type="compositionally biased region" description="Polar residues" evidence="10">
    <location>
        <begin position="705"/>
        <end position="716"/>
    </location>
</feature>
<feature type="transmembrane region" description="Helical" evidence="11">
    <location>
        <begin position="616"/>
        <end position="635"/>
    </location>
</feature>
<feature type="region of interest" description="Disordered" evidence="10">
    <location>
        <begin position="704"/>
        <end position="724"/>
    </location>
</feature>
<evidence type="ECO:0000256" key="8">
    <source>
        <dbReference type="ARBA" id="ARBA00023136"/>
    </source>
</evidence>
<dbReference type="GO" id="GO:0005886">
    <property type="term" value="C:plasma membrane"/>
    <property type="evidence" value="ECO:0007669"/>
    <property type="project" value="UniProtKB-SubCell"/>
</dbReference>
<evidence type="ECO:0000256" key="10">
    <source>
        <dbReference type="SAM" id="MobiDB-lite"/>
    </source>
</evidence>
<evidence type="ECO:0000256" key="5">
    <source>
        <dbReference type="ARBA" id="ARBA00022679"/>
    </source>
</evidence>
<feature type="transmembrane region" description="Helical" evidence="11">
    <location>
        <begin position="439"/>
        <end position="464"/>
    </location>
</feature>
<reference evidence="12 13" key="1">
    <citation type="submission" date="2016-11" db="EMBL/GenBank/DDBJ databases">
        <title>The macronuclear genome of Stentor coeruleus: a giant cell with tiny introns.</title>
        <authorList>
            <person name="Slabodnick M."/>
            <person name="Ruby J.G."/>
            <person name="Reiff S.B."/>
            <person name="Swart E.C."/>
            <person name="Gosai S."/>
            <person name="Prabakaran S."/>
            <person name="Witkowska E."/>
            <person name="Larue G.E."/>
            <person name="Fisher S."/>
            <person name="Freeman R.M."/>
            <person name="Gunawardena J."/>
            <person name="Chu W."/>
            <person name="Stover N.A."/>
            <person name="Gregory B.D."/>
            <person name="Nowacki M."/>
            <person name="Derisi J."/>
            <person name="Roy S.W."/>
            <person name="Marshall W.F."/>
            <person name="Sood P."/>
        </authorList>
    </citation>
    <scope>NUCLEOTIDE SEQUENCE [LARGE SCALE GENOMIC DNA]</scope>
    <source>
        <strain evidence="12">WM001</strain>
    </source>
</reference>
<dbReference type="InterPro" id="IPR029044">
    <property type="entry name" value="Nucleotide-diphossugar_trans"/>
</dbReference>
<dbReference type="EC" id="2.4.1.16" evidence="2"/>
<keyword evidence="6 11" id="KW-0812">Transmembrane</keyword>
<dbReference type="AlphaFoldDB" id="A0A1R2CF62"/>
<feature type="transmembrane region" description="Helical" evidence="11">
    <location>
        <begin position="476"/>
        <end position="497"/>
    </location>
</feature>
<evidence type="ECO:0000256" key="11">
    <source>
        <dbReference type="SAM" id="Phobius"/>
    </source>
</evidence>
<evidence type="ECO:0000256" key="9">
    <source>
        <dbReference type="ARBA" id="ARBA00023316"/>
    </source>
</evidence>
<dbReference type="Proteomes" id="UP000187209">
    <property type="component" value="Unassembled WGS sequence"/>
</dbReference>
<comment type="caution">
    <text evidence="12">The sequence shown here is derived from an EMBL/GenBank/DDBJ whole genome shotgun (WGS) entry which is preliminary data.</text>
</comment>
<evidence type="ECO:0000256" key="6">
    <source>
        <dbReference type="ARBA" id="ARBA00022692"/>
    </source>
</evidence>
<dbReference type="EMBL" id="MPUH01000171">
    <property type="protein sequence ID" value="OMJ87667.1"/>
    <property type="molecule type" value="Genomic_DNA"/>
</dbReference>
<proteinExistence type="predicted"/>
<accession>A0A1R2CF62</accession>
<dbReference type="PANTHER" id="PTHR22914:SF9">
    <property type="entry name" value="CHITIN SYNTHASE 1"/>
    <property type="match status" value="1"/>
</dbReference>
<dbReference type="Pfam" id="PF01644">
    <property type="entry name" value="Chitin_synth_1"/>
    <property type="match status" value="1"/>
</dbReference>
<keyword evidence="13" id="KW-1185">Reference proteome</keyword>
<sequence>MQENETPRRSSRTIVTPVLNLETQEFELNQKPSSASKDPIFYQPVKLTKEYEIKTNENNQTYTLLKKATGIECIEPDVKFLPGTILGDLKYIPGSYTKCDFLIEVSMYNEGVKNFTDTLGGICQNLDSFAEIGINPSRIACIIIVDGIRPFYSTFIKQKNFFQQFFDEERIKERFNVTDIRNCKMIDEKEEDEFAHCFMQKICLNEFSKLELQLIFCVKQKNKRKLNTHLWFFGGFCEFIQPKFVMLIDVGTMPLAESLFLLYEAMETQSDLAGCCGEIRPMDPNIWKLVVPAQVVEYRFSHIFDKALESFLGYITVLPGAFSAYRWEALQGEPLWKDYFKSICHPELMNAFNSNIYLAEDRVLCLSLISKKNSNYLIRYVKASIAETDVPENISTLMSQRRRWINGSWFSLIDSLRKCSTIFQSSHNKCRKCIFSFQMGYYVVTVIFTWVMVGNFFLVFSILVKKAFGTSDTTTFSAGSAIILVYFLLLLFVFVLALGVKPAKVDGCYKMIACIFGVYMMGSTVSTIIFVSQNVYQEEVIYAIAGSAAIFAIITFINCSVMIILKGIFHYLFLTPTYVNIFLIYAICNTHDCTWGNRPDLLTAEEKQRTEEFEEFRTKWTIVWVLCNSAFAYFLQTLSNSETGNWYVYSIGMIGLGILALRFFGAVLYVFHEACCKKKLKKIASTRKIAPLIENFPEKGKRGESVSTKIMSSSPEQTHKKRKSEIKLTAKTNKDDIEPKYTHFDDEDSIEEEKNVNVGLKVDKILAEEKSIEEISELSIEMRQRRFKHGVRLSTISKDSGIDLKRLRSIEEGKCIPTDDEKKLITKSLISHISG</sequence>
<name>A0A1R2CF62_9CILI</name>
<evidence type="ECO:0000256" key="1">
    <source>
        <dbReference type="ARBA" id="ARBA00004651"/>
    </source>
</evidence>
<evidence type="ECO:0000256" key="3">
    <source>
        <dbReference type="ARBA" id="ARBA00022475"/>
    </source>
</evidence>
<dbReference type="SUPFAM" id="SSF53448">
    <property type="entry name" value="Nucleotide-diphospho-sugar transferases"/>
    <property type="match status" value="1"/>
</dbReference>
<evidence type="ECO:0000256" key="4">
    <source>
        <dbReference type="ARBA" id="ARBA00022676"/>
    </source>
</evidence>
<organism evidence="12 13">
    <name type="scientific">Stentor coeruleus</name>
    <dbReference type="NCBI Taxonomy" id="5963"/>
    <lineage>
        <taxon>Eukaryota</taxon>
        <taxon>Sar</taxon>
        <taxon>Alveolata</taxon>
        <taxon>Ciliophora</taxon>
        <taxon>Postciliodesmatophora</taxon>
        <taxon>Heterotrichea</taxon>
        <taxon>Heterotrichida</taxon>
        <taxon>Stentoridae</taxon>
        <taxon>Stentor</taxon>
    </lineage>
</organism>
<feature type="transmembrane region" description="Helical" evidence="11">
    <location>
        <begin position="540"/>
        <end position="565"/>
    </location>
</feature>
<keyword evidence="3" id="KW-1003">Cell membrane</keyword>
<dbReference type="OrthoDB" id="3352955at2759"/>
<keyword evidence="9" id="KW-0961">Cell wall biogenesis/degradation</keyword>
<protein>
    <recommendedName>
        <fullName evidence="2">chitin synthase</fullName>
        <ecNumber evidence="2">2.4.1.16</ecNumber>
    </recommendedName>
</protein>
<feature type="transmembrane region" description="Helical" evidence="11">
    <location>
        <begin position="647"/>
        <end position="671"/>
    </location>
</feature>
<keyword evidence="5" id="KW-0808">Transferase</keyword>
<comment type="subcellular location">
    <subcellularLocation>
        <location evidence="1">Cell membrane</location>
        <topology evidence="1">Multi-pass membrane protein</topology>
    </subcellularLocation>
</comment>
<dbReference type="GO" id="GO:0004100">
    <property type="term" value="F:chitin synthase activity"/>
    <property type="evidence" value="ECO:0007669"/>
    <property type="project" value="UniProtKB-EC"/>
</dbReference>
<keyword evidence="7 11" id="KW-1133">Transmembrane helix</keyword>
<keyword evidence="4" id="KW-0328">Glycosyltransferase</keyword>
<dbReference type="InterPro" id="IPR004835">
    <property type="entry name" value="Chitin_synth"/>
</dbReference>
<gene>
    <name evidence="12" type="ORF">SteCoe_10593</name>
</gene>
<keyword evidence="8 11" id="KW-0472">Membrane</keyword>
<feature type="transmembrane region" description="Helical" evidence="11">
    <location>
        <begin position="571"/>
        <end position="588"/>
    </location>
</feature>
<evidence type="ECO:0000256" key="2">
    <source>
        <dbReference type="ARBA" id="ARBA00012543"/>
    </source>
</evidence>
<evidence type="ECO:0000313" key="12">
    <source>
        <dbReference type="EMBL" id="OMJ87667.1"/>
    </source>
</evidence>
<evidence type="ECO:0000313" key="13">
    <source>
        <dbReference type="Proteomes" id="UP000187209"/>
    </source>
</evidence>